<dbReference type="KEGG" id="orp:MOP44_21665"/>
<dbReference type="Gene3D" id="3.40.50.620">
    <property type="entry name" value="HUPs"/>
    <property type="match status" value="1"/>
</dbReference>
<keyword evidence="4" id="KW-1185">Reference proteome</keyword>
<keyword evidence="1" id="KW-0812">Transmembrane</keyword>
<dbReference type="Proteomes" id="UP001059380">
    <property type="component" value="Chromosome"/>
</dbReference>
<dbReference type="Pfam" id="PF02698">
    <property type="entry name" value="DUF218"/>
    <property type="match status" value="1"/>
</dbReference>
<evidence type="ECO:0000313" key="4">
    <source>
        <dbReference type="Proteomes" id="UP001059380"/>
    </source>
</evidence>
<gene>
    <name evidence="3" type="ORF">MOP44_21665</name>
</gene>
<evidence type="ECO:0000313" key="3">
    <source>
        <dbReference type="EMBL" id="UWZ83165.1"/>
    </source>
</evidence>
<evidence type="ECO:0000259" key="2">
    <source>
        <dbReference type="Pfam" id="PF02698"/>
    </source>
</evidence>
<accession>A0A9J7BPX7</accession>
<sequence>MSTTWDDRPRRARREHRALRWIGLSLLVLLVAAGLWCWWVAAQILYFARTDQAAPSDAIAVFGAAEYAGKPSPVYRARLDHAKNLYAHGIASLIITLGGPGGDRFTEGGVGQAYLMGTGIPESDLIAETHSRNTTESAARLAVIARANHLQRIVVVSDPMHLFRIHAICAADGLNVVTSPRPPSEKTEEHLPPSDPIWHEIVTYTLWRVKLD</sequence>
<name>A0A9J7BPX7_9BACT</name>
<keyword evidence="1" id="KW-1133">Transmembrane helix</keyword>
<protein>
    <submittedName>
        <fullName evidence="3">YdcF family protein</fullName>
    </submittedName>
</protein>
<keyword evidence="1" id="KW-0472">Membrane</keyword>
<dbReference type="CDD" id="cd06259">
    <property type="entry name" value="YdcF-like"/>
    <property type="match status" value="1"/>
</dbReference>
<dbReference type="InterPro" id="IPR014729">
    <property type="entry name" value="Rossmann-like_a/b/a_fold"/>
</dbReference>
<dbReference type="GO" id="GO:0005886">
    <property type="term" value="C:plasma membrane"/>
    <property type="evidence" value="ECO:0007669"/>
    <property type="project" value="TreeGrafter"/>
</dbReference>
<dbReference type="PANTHER" id="PTHR30336:SF20">
    <property type="entry name" value="DUF218 DOMAIN-CONTAINING PROTEIN"/>
    <property type="match status" value="1"/>
</dbReference>
<feature type="domain" description="DUF218" evidence="2">
    <location>
        <begin position="57"/>
        <end position="202"/>
    </location>
</feature>
<dbReference type="AlphaFoldDB" id="A0A9J7BPX7"/>
<dbReference type="InterPro" id="IPR003848">
    <property type="entry name" value="DUF218"/>
</dbReference>
<dbReference type="PANTHER" id="PTHR30336">
    <property type="entry name" value="INNER MEMBRANE PROTEIN, PROBABLE PERMEASE"/>
    <property type="match status" value="1"/>
</dbReference>
<organism evidence="3 4">
    <name type="scientific">Occallatibacter riparius</name>
    <dbReference type="NCBI Taxonomy" id="1002689"/>
    <lineage>
        <taxon>Bacteria</taxon>
        <taxon>Pseudomonadati</taxon>
        <taxon>Acidobacteriota</taxon>
        <taxon>Terriglobia</taxon>
        <taxon>Terriglobales</taxon>
        <taxon>Acidobacteriaceae</taxon>
        <taxon>Occallatibacter</taxon>
    </lineage>
</organism>
<dbReference type="InterPro" id="IPR051599">
    <property type="entry name" value="Cell_Envelope_Assoc"/>
</dbReference>
<feature type="transmembrane region" description="Helical" evidence="1">
    <location>
        <begin position="21"/>
        <end position="41"/>
    </location>
</feature>
<proteinExistence type="predicted"/>
<dbReference type="EMBL" id="CP093313">
    <property type="protein sequence ID" value="UWZ83165.1"/>
    <property type="molecule type" value="Genomic_DNA"/>
</dbReference>
<reference evidence="3" key="1">
    <citation type="submission" date="2021-04" db="EMBL/GenBank/DDBJ databases">
        <title>Phylogenetic analysis of Acidobacteriaceae.</title>
        <authorList>
            <person name="Qiu L."/>
            <person name="Zhang Q."/>
        </authorList>
    </citation>
    <scope>NUCLEOTIDE SEQUENCE</scope>
    <source>
        <strain evidence="3">DSM 25168</strain>
    </source>
</reference>
<evidence type="ECO:0000256" key="1">
    <source>
        <dbReference type="SAM" id="Phobius"/>
    </source>
</evidence>
<dbReference type="RefSeq" id="WP_260792499.1">
    <property type="nucleotide sequence ID" value="NZ_CP093313.1"/>
</dbReference>